<dbReference type="EMBL" id="JAEPRB010000072">
    <property type="protein sequence ID" value="KAG2222924.1"/>
    <property type="molecule type" value="Genomic_DNA"/>
</dbReference>
<dbReference type="Proteomes" id="UP000646827">
    <property type="component" value="Unassembled WGS sequence"/>
</dbReference>
<keyword evidence="6" id="KW-1185">Reference proteome</keyword>
<gene>
    <name evidence="5" type="ORF">INT45_013555</name>
</gene>
<dbReference type="InterPro" id="IPR015915">
    <property type="entry name" value="Kelch-typ_b-propeller"/>
</dbReference>
<name>A0A8H7VQ48_9FUNG</name>
<evidence type="ECO:0000256" key="1">
    <source>
        <dbReference type="ARBA" id="ARBA00022441"/>
    </source>
</evidence>
<evidence type="ECO:0008006" key="7">
    <source>
        <dbReference type="Google" id="ProtNLM"/>
    </source>
</evidence>
<evidence type="ECO:0000256" key="3">
    <source>
        <dbReference type="SAM" id="MobiDB-lite"/>
    </source>
</evidence>
<evidence type="ECO:0000256" key="4">
    <source>
        <dbReference type="SAM" id="Phobius"/>
    </source>
</evidence>
<keyword evidence="4" id="KW-1133">Transmembrane helix</keyword>
<feature type="transmembrane region" description="Helical" evidence="4">
    <location>
        <begin position="305"/>
        <end position="329"/>
    </location>
</feature>
<dbReference type="AlphaFoldDB" id="A0A8H7VQ48"/>
<feature type="region of interest" description="Disordered" evidence="3">
    <location>
        <begin position="803"/>
        <end position="866"/>
    </location>
</feature>
<keyword evidence="4" id="KW-0812">Transmembrane</keyword>
<keyword evidence="2" id="KW-0677">Repeat</keyword>
<dbReference type="Gene3D" id="2.120.10.80">
    <property type="entry name" value="Kelch-type beta propeller"/>
    <property type="match status" value="1"/>
</dbReference>
<feature type="transmembrane region" description="Helical" evidence="4">
    <location>
        <begin position="366"/>
        <end position="384"/>
    </location>
</feature>
<reference evidence="5 6" key="1">
    <citation type="submission" date="2020-12" db="EMBL/GenBank/DDBJ databases">
        <title>Metabolic potential, ecology and presence of endohyphal bacteria is reflected in genomic diversity of Mucoromycotina.</title>
        <authorList>
            <person name="Muszewska A."/>
            <person name="Okrasinska A."/>
            <person name="Steczkiewicz K."/>
            <person name="Drgas O."/>
            <person name="Orlowska M."/>
            <person name="Perlinska-Lenart U."/>
            <person name="Aleksandrzak-Piekarczyk T."/>
            <person name="Szatraj K."/>
            <person name="Zielenkiewicz U."/>
            <person name="Pilsyk S."/>
            <person name="Malc E."/>
            <person name="Mieczkowski P."/>
            <person name="Kruszewska J.S."/>
            <person name="Biernat P."/>
            <person name="Pawlowska J."/>
        </authorList>
    </citation>
    <scope>NUCLEOTIDE SEQUENCE [LARGE SCALE GENOMIC DNA]</scope>
    <source>
        <strain evidence="5 6">CBS 142.35</strain>
    </source>
</reference>
<feature type="transmembrane region" description="Helical" evidence="4">
    <location>
        <begin position="633"/>
        <end position="653"/>
    </location>
</feature>
<dbReference type="PANTHER" id="PTHR46093:SF18">
    <property type="entry name" value="FIBRONECTIN TYPE-III DOMAIN-CONTAINING PROTEIN"/>
    <property type="match status" value="1"/>
</dbReference>
<dbReference type="OrthoDB" id="432528at2759"/>
<sequence>MYTQAVVLSNNDSVAIIGGKYEGYFPNITDPIRAQVYSFSQNAWTSLPGLEGSGAVPPHRQEHTAVKSANGLIYIHGGVSSFNNFTLIMDNWSYDPTAGIFTNLATPPVALYGSTATALPDGRILYVGGWYSDPQFDPGFSDYFLFNQSAVYNPEGDSWQIQELNADAIGNPEVARVHSNAVLGPEGRYLYYFGGDNLGITGVDDEYYNDLWMLDTQTWTWTKPSVAGIQPRARTGGSGALLSSKYLIFGLGGAQTFRFNTFDILAAAKVSNPETNEVDFSSAKWIANTTTGEILNQAQWSPNGISGGIIAAVVIVCVVVVLMLLYLAFRFRHRVRRAIMRVHYGIWSPRTGEPLWAETARLISKVILMFLFIAFFVFVIVQVIESPKSTYIVTEVPEDGQVTIPDARICFEGFSIQESPEDGSVYPRVSCMTDTGLSCNDHITLLDLEYYNPHFMGNLGNNRCFLFTGNNIGDNQNVLKLAPETIPQLNSGHDFQLSFRTVNISESGRVHVSFYPAERDPNRVIFLSDTSPKLSDSDISAFIANDNDDYSSVNTVDLKPFDYAYVQYQLESKEYLTDNGWNYVGFAPNHNKTPEVSITQRVQNQPDMADTMVARMIIAPATYTTLIHREQKIYSLVNGVGFIGGLFGLFVAFQAIMFGFRPRSPFGLVHRWSVGEMRRSISSGLKDRFNVNKTPVPLVNPVHDRYSLDMRNYGRSYVDDEEATYIDDTESLSSEHRMTAAAGTLSPIAAKGTPSTSQIFVNDDSRRLAQVEDRMQLLELVFKSYYVDDEVFQRLDVALKRPEDQANRASRRSIGNYFRNSRSDQAGPRSTADHVELPMREQEQTVQHPAAVPVPQQHFRNSSDSD</sequence>
<evidence type="ECO:0000256" key="2">
    <source>
        <dbReference type="ARBA" id="ARBA00022737"/>
    </source>
</evidence>
<keyword evidence="4" id="KW-0472">Membrane</keyword>
<accession>A0A8H7VQ48</accession>
<protein>
    <recommendedName>
        <fullName evidence="7">Galactose oxidase</fullName>
    </recommendedName>
</protein>
<feature type="compositionally biased region" description="Basic and acidic residues" evidence="3">
    <location>
        <begin position="831"/>
        <end position="843"/>
    </location>
</feature>
<proteinExistence type="predicted"/>
<dbReference type="Pfam" id="PF24681">
    <property type="entry name" value="Kelch_KLHDC2_KLHL20_DRC7"/>
    <property type="match status" value="1"/>
</dbReference>
<evidence type="ECO:0000313" key="6">
    <source>
        <dbReference type="Proteomes" id="UP000646827"/>
    </source>
</evidence>
<evidence type="ECO:0000313" key="5">
    <source>
        <dbReference type="EMBL" id="KAG2222924.1"/>
    </source>
</evidence>
<comment type="caution">
    <text evidence="5">The sequence shown here is derived from an EMBL/GenBank/DDBJ whole genome shotgun (WGS) entry which is preliminary data.</text>
</comment>
<dbReference type="SUPFAM" id="SSF117281">
    <property type="entry name" value="Kelch motif"/>
    <property type="match status" value="1"/>
</dbReference>
<dbReference type="PANTHER" id="PTHR46093">
    <property type="entry name" value="ACYL-COA-BINDING DOMAIN-CONTAINING PROTEIN 5"/>
    <property type="match status" value="1"/>
</dbReference>
<organism evidence="5 6">
    <name type="scientific">Circinella minor</name>
    <dbReference type="NCBI Taxonomy" id="1195481"/>
    <lineage>
        <taxon>Eukaryota</taxon>
        <taxon>Fungi</taxon>
        <taxon>Fungi incertae sedis</taxon>
        <taxon>Mucoromycota</taxon>
        <taxon>Mucoromycotina</taxon>
        <taxon>Mucoromycetes</taxon>
        <taxon>Mucorales</taxon>
        <taxon>Lichtheimiaceae</taxon>
        <taxon>Circinella</taxon>
    </lineage>
</organism>
<keyword evidence="1" id="KW-0880">Kelch repeat</keyword>